<evidence type="ECO:0000256" key="2">
    <source>
        <dbReference type="ARBA" id="ARBA00023125"/>
    </source>
</evidence>
<evidence type="ECO:0000256" key="1">
    <source>
        <dbReference type="ARBA" id="ARBA00023015"/>
    </source>
</evidence>
<organism evidence="5 6">
    <name type="scientific">Kitasatospora gansuensis</name>
    <dbReference type="NCBI Taxonomy" id="258050"/>
    <lineage>
        <taxon>Bacteria</taxon>
        <taxon>Bacillati</taxon>
        <taxon>Actinomycetota</taxon>
        <taxon>Actinomycetes</taxon>
        <taxon>Kitasatosporales</taxon>
        <taxon>Streptomycetaceae</taxon>
        <taxon>Kitasatospora</taxon>
    </lineage>
</organism>
<dbReference type="PROSITE" id="PS00041">
    <property type="entry name" value="HTH_ARAC_FAMILY_1"/>
    <property type="match status" value="1"/>
</dbReference>
<keyword evidence="1" id="KW-0805">Transcription regulation</keyword>
<dbReference type="SMART" id="SM00342">
    <property type="entry name" value="HTH_ARAC"/>
    <property type="match status" value="1"/>
</dbReference>
<dbReference type="GO" id="GO:0043565">
    <property type="term" value="F:sequence-specific DNA binding"/>
    <property type="evidence" value="ECO:0007669"/>
    <property type="project" value="InterPro"/>
</dbReference>
<dbReference type="InterPro" id="IPR050204">
    <property type="entry name" value="AraC_XylS_family_regulators"/>
</dbReference>
<sequence>MDALAGLLAGPRARGAFLLRSVLAPPWAIRVEDRAPLTLVTPVRGTAWILPDHGAPVRLATGDVAIARGPEAYVLADSPDTPPRVVIHPDQSSTTPDGAELCETMALGTRTWGDTPDGPDVLISGTYQLRGEVSRGLLDALPPLLVVAADSWHSPLIDLLGEEIGRDRPGQDAVLDRLLDLLLIATLRTWLARPESDASAWYRAHTDPLVGHALRLLHGDLAHPWTVAGLAAEVGVSRAALARRFAELVGEPPMSYLTGRRLALAADLLHDPAATLGSVAHQVGYRSPFALSTAFKRVHGISPQQHRSA</sequence>
<feature type="domain" description="HTH araC/xylS-type" evidence="4">
    <location>
        <begin position="211"/>
        <end position="309"/>
    </location>
</feature>
<dbReference type="GO" id="GO:0003700">
    <property type="term" value="F:DNA-binding transcription factor activity"/>
    <property type="evidence" value="ECO:0007669"/>
    <property type="project" value="InterPro"/>
</dbReference>
<evidence type="ECO:0000256" key="3">
    <source>
        <dbReference type="ARBA" id="ARBA00023163"/>
    </source>
</evidence>
<keyword evidence="2 5" id="KW-0238">DNA-binding</keyword>
<dbReference type="Proteomes" id="UP000573327">
    <property type="component" value="Unassembled WGS sequence"/>
</dbReference>
<dbReference type="PANTHER" id="PTHR46796:SF13">
    <property type="entry name" value="HTH-TYPE TRANSCRIPTIONAL ACTIVATOR RHAS"/>
    <property type="match status" value="1"/>
</dbReference>
<dbReference type="InterPro" id="IPR018060">
    <property type="entry name" value="HTH_AraC"/>
</dbReference>
<comment type="caution">
    <text evidence="5">The sequence shown here is derived from an EMBL/GenBank/DDBJ whole genome shotgun (WGS) entry which is preliminary data.</text>
</comment>
<accession>A0A7W7WK19</accession>
<dbReference type="Pfam" id="PF12833">
    <property type="entry name" value="HTH_18"/>
    <property type="match status" value="1"/>
</dbReference>
<keyword evidence="3" id="KW-0804">Transcription</keyword>
<protein>
    <submittedName>
        <fullName evidence="5">AraC-like DNA-binding protein</fullName>
    </submittedName>
</protein>
<dbReference type="PANTHER" id="PTHR46796">
    <property type="entry name" value="HTH-TYPE TRANSCRIPTIONAL ACTIVATOR RHAS-RELATED"/>
    <property type="match status" value="1"/>
</dbReference>
<evidence type="ECO:0000259" key="4">
    <source>
        <dbReference type="PROSITE" id="PS01124"/>
    </source>
</evidence>
<dbReference type="EMBL" id="JACHJR010000001">
    <property type="protein sequence ID" value="MBB4950367.1"/>
    <property type="molecule type" value="Genomic_DNA"/>
</dbReference>
<dbReference type="SUPFAM" id="SSF46689">
    <property type="entry name" value="Homeodomain-like"/>
    <property type="match status" value="2"/>
</dbReference>
<name>A0A7W7WK19_9ACTN</name>
<evidence type="ECO:0000313" key="5">
    <source>
        <dbReference type="EMBL" id="MBB4950367.1"/>
    </source>
</evidence>
<dbReference type="Pfam" id="PF12852">
    <property type="entry name" value="Cupin_6"/>
    <property type="match status" value="1"/>
</dbReference>
<dbReference type="PROSITE" id="PS01124">
    <property type="entry name" value="HTH_ARAC_FAMILY_2"/>
    <property type="match status" value="1"/>
</dbReference>
<proteinExistence type="predicted"/>
<dbReference type="InterPro" id="IPR018062">
    <property type="entry name" value="HTH_AraC-typ_CS"/>
</dbReference>
<dbReference type="Gene3D" id="1.10.10.60">
    <property type="entry name" value="Homeodomain-like"/>
    <property type="match status" value="2"/>
</dbReference>
<keyword evidence="6" id="KW-1185">Reference proteome</keyword>
<dbReference type="AlphaFoldDB" id="A0A7W7WK19"/>
<reference evidence="5 6" key="1">
    <citation type="submission" date="2020-08" db="EMBL/GenBank/DDBJ databases">
        <title>Sequencing the genomes of 1000 actinobacteria strains.</title>
        <authorList>
            <person name="Klenk H.-P."/>
        </authorList>
    </citation>
    <scope>NUCLEOTIDE SEQUENCE [LARGE SCALE GENOMIC DNA]</scope>
    <source>
        <strain evidence="5 6">DSM 44786</strain>
    </source>
</reference>
<evidence type="ECO:0000313" key="6">
    <source>
        <dbReference type="Proteomes" id="UP000573327"/>
    </source>
</evidence>
<dbReference type="InterPro" id="IPR009057">
    <property type="entry name" value="Homeodomain-like_sf"/>
</dbReference>
<gene>
    <name evidence="5" type="ORF">F4556_005902</name>
</gene>
<dbReference type="InterPro" id="IPR032783">
    <property type="entry name" value="AraC_lig"/>
</dbReference>
<dbReference type="RefSeq" id="WP_184921469.1">
    <property type="nucleotide sequence ID" value="NZ_JACHJR010000001.1"/>
</dbReference>